<sequence>MSMKIKGISRVAQESKNTYGWYVRITFQGRMHSKFFSDKKNGGNESALQAATAWRNQKEKEIGKPRTDQMMFSKSRGGTGVIGVLLNEKRERYEATWVTPEGKRGKTSVSIKKHGKKNAFNRACLIRQEKEALRLGL</sequence>
<gene>
    <name evidence="5" type="ordered locus">DP2022</name>
</gene>
<dbReference type="RefSeq" id="WP_011189263.1">
    <property type="nucleotide sequence ID" value="NC_006138.1"/>
</dbReference>
<dbReference type="KEGG" id="dps:DP2022"/>
<proteinExistence type="predicted"/>
<evidence type="ECO:0000256" key="3">
    <source>
        <dbReference type="ARBA" id="ARBA00023163"/>
    </source>
</evidence>
<dbReference type="OrthoDB" id="154347at2"/>
<evidence type="ECO:0000259" key="4">
    <source>
        <dbReference type="Pfam" id="PF00847"/>
    </source>
</evidence>
<evidence type="ECO:0000313" key="5">
    <source>
        <dbReference type="EMBL" id="CAG36751.1"/>
    </source>
</evidence>
<dbReference type="Pfam" id="PF00847">
    <property type="entry name" value="AP2"/>
    <property type="match status" value="1"/>
</dbReference>
<dbReference type="InterPro" id="IPR001471">
    <property type="entry name" value="AP2/ERF_dom"/>
</dbReference>
<dbReference type="eggNOG" id="ENOG5033H8Q">
    <property type="taxonomic scope" value="Bacteria"/>
</dbReference>
<evidence type="ECO:0000256" key="2">
    <source>
        <dbReference type="ARBA" id="ARBA00023125"/>
    </source>
</evidence>
<name>Q6ALM4_DESPS</name>
<dbReference type="Proteomes" id="UP000000602">
    <property type="component" value="Chromosome"/>
</dbReference>
<reference evidence="6" key="1">
    <citation type="journal article" date="2004" name="Environ. Microbiol.">
        <title>The genome of Desulfotalea psychrophila, a sulfate-reducing bacterium from permanently cold Arctic sediments.</title>
        <authorList>
            <person name="Rabus R."/>
            <person name="Ruepp A."/>
            <person name="Frickey T."/>
            <person name="Rattei T."/>
            <person name="Fartmann B."/>
            <person name="Stark M."/>
            <person name="Bauer M."/>
            <person name="Zibat A."/>
            <person name="Lombardot T."/>
            <person name="Becker I."/>
            <person name="Amann J."/>
            <person name="Gellner K."/>
            <person name="Teeling H."/>
            <person name="Leuschner W.D."/>
            <person name="Gloeckner F.-O."/>
            <person name="Lupas A.N."/>
            <person name="Amann R."/>
            <person name="Klenk H.-P."/>
        </authorList>
    </citation>
    <scope>NUCLEOTIDE SEQUENCE [LARGE SCALE GENOMIC DNA]</scope>
    <source>
        <strain evidence="6">DSM 12343 / LSv54</strain>
    </source>
</reference>
<dbReference type="EMBL" id="CR522870">
    <property type="protein sequence ID" value="CAG36751.1"/>
    <property type="molecule type" value="Genomic_DNA"/>
</dbReference>
<dbReference type="AlphaFoldDB" id="Q6ALM4"/>
<dbReference type="Gene3D" id="1.20.5.2050">
    <property type="match status" value="2"/>
</dbReference>
<keyword evidence="6" id="KW-1185">Reference proteome</keyword>
<protein>
    <recommendedName>
        <fullName evidence="4">AP2/ERF domain-containing protein</fullName>
    </recommendedName>
</protein>
<dbReference type="STRING" id="177439.DP2022"/>
<keyword evidence="1" id="KW-0805">Transcription regulation</keyword>
<keyword evidence="2" id="KW-0238">DNA-binding</keyword>
<keyword evidence="3" id="KW-0804">Transcription</keyword>
<dbReference type="HOGENOM" id="CLU_114860_0_0_7"/>
<accession>Q6ALM4</accession>
<dbReference type="GO" id="GO:0003700">
    <property type="term" value="F:DNA-binding transcription factor activity"/>
    <property type="evidence" value="ECO:0007669"/>
    <property type="project" value="InterPro"/>
</dbReference>
<dbReference type="GO" id="GO:0003677">
    <property type="term" value="F:DNA binding"/>
    <property type="evidence" value="ECO:0007669"/>
    <property type="project" value="UniProtKB-KW"/>
</dbReference>
<evidence type="ECO:0000313" key="6">
    <source>
        <dbReference type="Proteomes" id="UP000000602"/>
    </source>
</evidence>
<organism evidence="5 6">
    <name type="scientific">Desulfotalea psychrophila (strain LSv54 / DSM 12343)</name>
    <dbReference type="NCBI Taxonomy" id="177439"/>
    <lineage>
        <taxon>Bacteria</taxon>
        <taxon>Pseudomonadati</taxon>
        <taxon>Thermodesulfobacteriota</taxon>
        <taxon>Desulfobulbia</taxon>
        <taxon>Desulfobulbales</taxon>
        <taxon>Desulfocapsaceae</taxon>
        <taxon>Desulfotalea</taxon>
    </lineage>
</organism>
<feature type="domain" description="AP2/ERF" evidence="4">
    <location>
        <begin position="79"/>
        <end position="132"/>
    </location>
</feature>
<evidence type="ECO:0000256" key="1">
    <source>
        <dbReference type="ARBA" id="ARBA00023015"/>
    </source>
</evidence>